<evidence type="ECO:0000313" key="1">
    <source>
        <dbReference type="EnsemblPlants" id="AVESA.00010b.r2.5DG0940590.1.CDS"/>
    </source>
</evidence>
<accession>A0ACD5Y4H8</accession>
<proteinExistence type="predicted"/>
<reference evidence="1" key="1">
    <citation type="submission" date="2021-05" db="EMBL/GenBank/DDBJ databases">
        <authorList>
            <person name="Scholz U."/>
            <person name="Mascher M."/>
            <person name="Fiebig A."/>
        </authorList>
    </citation>
    <scope>NUCLEOTIDE SEQUENCE [LARGE SCALE GENOMIC DNA]</scope>
</reference>
<name>A0ACD5Y4H8_AVESA</name>
<dbReference type="Proteomes" id="UP001732700">
    <property type="component" value="Chromosome 5D"/>
</dbReference>
<sequence>MENTMLLTPQHTSGVTSQFKFEFLRKITNDFSKDRIIGCGAYGVVYKGLMDNGQVIAVKKLKYMPPEHDSEKQFHNECTNLMRVQHQNIVRLVGYCDETHRQCVKYDGEYVFADENERALCFEYLGGSLDKHVSDEPCKLDWDMCYKIIKGVCEGLNHLHNGHRESIFHLDLKPANILLDNNMIPKIGDFGLSRLFSTTETCTTTTPLGTMGYTPPEYVDKQEISHKYDVFSLGVVIIHIMAGRKHYYDHVDTPSKIIELVCEYWGEKLHATMWSHRSQEVKTCNEIALRCVKSDRRKRLTISQIVNELNKIDIANLPLMHEATNFQNSEALGCNQYTNSVLMGVHGNATRFDSMVV</sequence>
<evidence type="ECO:0000313" key="2">
    <source>
        <dbReference type="Proteomes" id="UP001732700"/>
    </source>
</evidence>
<keyword evidence="2" id="KW-1185">Reference proteome</keyword>
<dbReference type="EnsemblPlants" id="AVESA.00010b.r2.5DG0940590.1">
    <property type="protein sequence ID" value="AVESA.00010b.r2.5DG0940590.1.CDS"/>
    <property type="gene ID" value="AVESA.00010b.r2.5DG0940590"/>
</dbReference>
<protein>
    <submittedName>
        <fullName evidence="1">Uncharacterized protein</fullName>
    </submittedName>
</protein>
<reference evidence="1" key="2">
    <citation type="submission" date="2025-09" db="UniProtKB">
        <authorList>
            <consortium name="EnsemblPlants"/>
        </authorList>
    </citation>
    <scope>IDENTIFICATION</scope>
</reference>
<organism evidence="1 2">
    <name type="scientific">Avena sativa</name>
    <name type="common">Oat</name>
    <dbReference type="NCBI Taxonomy" id="4498"/>
    <lineage>
        <taxon>Eukaryota</taxon>
        <taxon>Viridiplantae</taxon>
        <taxon>Streptophyta</taxon>
        <taxon>Embryophyta</taxon>
        <taxon>Tracheophyta</taxon>
        <taxon>Spermatophyta</taxon>
        <taxon>Magnoliopsida</taxon>
        <taxon>Liliopsida</taxon>
        <taxon>Poales</taxon>
        <taxon>Poaceae</taxon>
        <taxon>BOP clade</taxon>
        <taxon>Pooideae</taxon>
        <taxon>Poodae</taxon>
        <taxon>Poeae</taxon>
        <taxon>Poeae Chloroplast Group 1 (Aveneae type)</taxon>
        <taxon>Aveninae</taxon>
        <taxon>Avena</taxon>
    </lineage>
</organism>